<organism evidence="1 2">
    <name type="scientific">Desulfonema magnum</name>
    <dbReference type="NCBI Taxonomy" id="45655"/>
    <lineage>
        <taxon>Bacteria</taxon>
        <taxon>Pseudomonadati</taxon>
        <taxon>Thermodesulfobacteriota</taxon>
        <taxon>Desulfobacteria</taxon>
        <taxon>Desulfobacterales</taxon>
        <taxon>Desulfococcaceae</taxon>
        <taxon>Desulfonema</taxon>
    </lineage>
</organism>
<dbReference type="Proteomes" id="UP000663722">
    <property type="component" value="Chromosome"/>
</dbReference>
<dbReference type="EMBL" id="CP061800">
    <property type="protein sequence ID" value="QTA87644.1"/>
    <property type="molecule type" value="Genomic_DNA"/>
</dbReference>
<sequence length="61" mass="6675">MIQINLIITDLGEADKAPWGRHICSSGIHHVGLVKPRGGGIFVANLLLQICRPYRAWSALP</sequence>
<evidence type="ECO:0000313" key="1">
    <source>
        <dbReference type="EMBL" id="QTA87644.1"/>
    </source>
</evidence>
<keyword evidence="2" id="KW-1185">Reference proteome</keyword>
<gene>
    <name evidence="1" type="ORF">dnm_036780</name>
</gene>
<accession>A0A975GND1</accession>
<reference evidence="1" key="1">
    <citation type="journal article" date="2021" name="Microb. Physiol.">
        <title>Proteogenomic Insights into the Physiology of Marine, Sulfate-Reducing, Filamentous Desulfonema limicola and Desulfonema magnum.</title>
        <authorList>
            <person name="Schnaars V."/>
            <person name="Wohlbrand L."/>
            <person name="Scheve S."/>
            <person name="Hinrichs C."/>
            <person name="Reinhardt R."/>
            <person name="Rabus R."/>
        </authorList>
    </citation>
    <scope>NUCLEOTIDE SEQUENCE</scope>
    <source>
        <strain evidence="1">4be13</strain>
    </source>
</reference>
<name>A0A975GND1_9BACT</name>
<protein>
    <submittedName>
        <fullName evidence="1">Uncharacterized protein</fullName>
    </submittedName>
</protein>
<proteinExistence type="predicted"/>
<dbReference type="AlphaFoldDB" id="A0A975GND1"/>
<evidence type="ECO:0000313" key="2">
    <source>
        <dbReference type="Proteomes" id="UP000663722"/>
    </source>
</evidence>
<dbReference type="KEGG" id="dmm:dnm_036780"/>